<dbReference type="Proteomes" id="UP000573327">
    <property type="component" value="Unassembled WGS sequence"/>
</dbReference>
<reference evidence="2 3" key="1">
    <citation type="submission" date="2020-08" db="EMBL/GenBank/DDBJ databases">
        <title>Sequencing the genomes of 1000 actinobacteria strains.</title>
        <authorList>
            <person name="Klenk H.-P."/>
        </authorList>
    </citation>
    <scope>NUCLEOTIDE SEQUENCE [LARGE SCALE GENOMIC DNA]</scope>
    <source>
        <strain evidence="2 3">DSM 44786</strain>
    </source>
</reference>
<sequence>MIRRVTAGVAVVGAPAVGLFWWALLSLPGDADPPDVTAMANAPATRAADRSATELTDSQLGLLHARTPWAEQLGTSAADVCFSRSRSGSFGSGGARWDPVSCRRAGTTYLAFDGEIRQRLDELDRTVAALGWLPDGGTWLTDADRHLQAPDSPVHPTATESAHPRQVPVRLHLSYTRQHVGPLTLSIDVLEVPAVPAAAGSWGSWVDARSPGGMPYRNDTSARAVYFTWRPVDSTALLGSTAHRYVAAFSFDAEYYVEPSAHSSAPSAPPAGAPACRSGSGRCN</sequence>
<gene>
    <name evidence="2" type="ORF">F4556_000831</name>
</gene>
<dbReference type="AlphaFoldDB" id="A0A7W7S9D5"/>
<dbReference type="RefSeq" id="WP_184911677.1">
    <property type="nucleotide sequence ID" value="NZ_JACHJR010000001.1"/>
</dbReference>
<evidence type="ECO:0000313" key="2">
    <source>
        <dbReference type="EMBL" id="MBB4945296.1"/>
    </source>
</evidence>
<evidence type="ECO:0000256" key="1">
    <source>
        <dbReference type="SAM" id="MobiDB-lite"/>
    </source>
</evidence>
<dbReference type="EMBL" id="JACHJR010000001">
    <property type="protein sequence ID" value="MBB4945296.1"/>
    <property type="molecule type" value="Genomic_DNA"/>
</dbReference>
<keyword evidence="3" id="KW-1185">Reference proteome</keyword>
<accession>A0A7W7S9D5</accession>
<evidence type="ECO:0000313" key="3">
    <source>
        <dbReference type="Proteomes" id="UP000573327"/>
    </source>
</evidence>
<protein>
    <submittedName>
        <fullName evidence="2">Uncharacterized protein</fullName>
    </submittedName>
</protein>
<feature type="compositionally biased region" description="Low complexity" evidence="1">
    <location>
        <begin position="273"/>
        <end position="284"/>
    </location>
</feature>
<comment type="caution">
    <text evidence="2">The sequence shown here is derived from an EMBL/GenBank/DDBJ whole genome shotgun (WGS) entry which is preliminary data.</text>
</comment>
<proteinExistence type="predicted"/>
<feature type="region of interest" description="Disordered" evidence="1">
    <location>
        <begin position="262"/>
        <end position="284"/>
    </location>
</feature>
<organism evidence="2 3">
    <name type="scientific">Kitasatospora gansuensis</name>
    <dbReference type="NCBI Taxonomy" id="258050"/>
    <lineage>
        <taxon>Bacteria</taxon>
        <taxon>Bacillati</taxon>
        <taxon>Actinomycetota</taxon>
        <taxon>Actinomycetes</taxon>
        <taxon>Kitasatosporales</taxon>
        <taxon>Streptomycetaceae</taxon>
        <taxon>Kitasatospora</taxon>
    </lineage>
</organism>
<name>A0A7W7S9D5_9ACTN</name>